<sequence length="185" mass="19904">MLPEMVQLDVNGSDSDNLPPPSLCELDGSESLSKTHNNTASSYTTKMMQYSDKSATNKLIKHFLLLRSRSAMTYETCLRCYTCVFPAISPLDCLRFPQECSAGQRCLSSTATGRRGSLELTMYEKSCAVAAQCGLSGQKYASGLYFNYTNVCCDTDLCNGATSGAALSWGRAAACLLPALALLLA</sequence>
<name>A0A6A4RVJ3_SCOMX</name>
<evidence type="ECO:0000259" key="2">
    <source>
        <dbReference type="Pfam" id="PF00021"/>
    </source>
</evidence>
<protein>
    <recommendedName>
        <fullName evidence="2">UPAR/Ly6 domain-containing protein</fullName>
    </recommendedName>
</protein>
<dbReference type="Pfam" id="PF00021">
    <property type="entry name" value="UPAR_LY6"/>
    <property type="match status" value="1"/>
</dbReference>
<evidence type="ECO:0000313" key="4">
    <source>
        <dbReference type="Proteomes" id="UP000438429"/>
    </source>
</evidence>
<dbReference type="InterPro" id="IPR045860">
    <property type="entry name" value="Snake_toxin-like_sf"/>
</dbReference>
<accession>A0A6A4RVJ3</accession>
<gene>
    <name evidence="3" type="ORF">F2P81_023159</name>
</gene>
<feature type="region of interest" description="Disordered" evidence="1">
    <location>
        <begin position="10"/>
        <end position="37"/>
    </location>
</feature>
<organism evidence="3 4">
    <name type="scientific">Scophthalmus maximus</name>
    <name type="common">Turbot</name>
    <name type="synonym">Psetta maxima</name>
    <dbReference type="NCBI Taxonomy" id="52904"/>
    <lineage>
        <taxon>Eukaryota</taxon>
        <taxon>Metazoa</taxon>
        <taxon>Chordata</taxon>
        <taxon>Craniata</taxon>
        <taxon>Vertebrata</taxon>
        <taxon>Euteleostomi</taxon>
        <taxon>Actinopterygii</taxon>
        <taxon>Neopterygii</taxon>
        <taxon>Teleostei</taxon>
        <taxon>Neoteleostei</taxon>
        <taxon>Acanthomorphata</taxon>
        <taxon>Carangaria</taxon>
        <taxon>Pleuronectiformes</taxon>
        <taxon>Pleuronectoidei</taxon>
        <taxon>Scophthalmidae</taxon>
        <taxon>Scophthalmus</taxon>
    </lineage>
</organism>
<dbReference type="Proteomes" id="UP000438429">
    <property type="component" value="Unassembled WGS sequence"/>
</dbReference>
<dbReference type="Gene3D" id="2.10.60.10">
    <property type="entry name" value="CD59"/>
    <property type="match status" value="1"/>
</dbReference>
<feature type="domain" description="UPAR/Ly6" evidence="2">
    <location>
        <begin position="78"/>
        <end position="160"/>
    </location>
</feature>
<comment type="caution">
    <text evidence="3">The sequence shown here is derived from an EMBL/GenBank/DDBJ whole genome shotgun (WGS) entry which is preliminary data.</text>
</comment>
<dbReference type="AlphaFoldDB" id="A0A6A4RVJ3"/>
<dbReference type="EMBL" id="VEVO01000021">
    <property type="protein sequence ID" value="KAF0024357.1"/>
    <property type="molecule type" value="Genomic_DNA"/>
</dbReference>
<reference evidence="3 4" key="1">
    <citation type="submission" date="2019-06" db="EMBL/GenBank/DDBJ databases">
        <title>Draft genomes of female and male turbot (Scophthalmus maximus).</title>
        <authorList>
            <person name="Xu H."/>
            <person name="Xu X.-W."/>
            <person name="Shao C."/>
            <person name="Chen S."/>
        </authorList>
    </citation>
    <scope>NUCLEOTIDE SEQUENCE [LARGE SCALE GENOMIC DNA]</scope>
    <source>
        <strain evidence="3">Ysfricsl-2016a</strain>
        <tissue evidence="3">Blood</tissue>
    </source>
</reference>
<evidence type="ECO:0000256" key="1">
    <source>
        <dbReference type="SAM" id="MobiDB-lite"/>
    </source>
</evidence>
<proteinExistence type="predicted"/>
<dbReference type="SUPFAM" id="SSF57302">
    <property type="entry name" value="Snake toxin-like"/>
    <property type="match status" value="1"/>
</dbReference>
<evidence type="ECO:0000313" key="3">
    <source>
        <dbReference type="EMBL" id="KAF0024357.1"/>
    </source>
</evidence>
<dbReference type="InterPro" id="IPR016054">
    <property type="entry name" value="LY6_UPA_recep-like"/>
</dbReference>